<dbReference type="SMART" id="SM01006">
    <property type="entry name" value="AlcB"/>
    <property type="match status" value="1"/>
</dbReference>
<proteinExistence type="predicted"/>
<protein>
    <recommendedName>
        <fullName evidence="3">Lysine N-acyltransferase MbtK</fullName>
    </recommendedName>
    <alternativeName>
        <fullName evidence="5">Mycobactin synthase protein K</fullName>
    </alternativeName>
</protein>
<gene>
    <name evidence="7" type="ORF">FHR36_000933</name>
</gene>
<dbReference type="InterPro" id="IPR019432">
    <property type="entry name" value="Acyltransferase_MbtK/IucB-like"/>
</dbReference>
<sequence length="178" mass="19070">MTTTSTPVGEFRLVPVSLPADLPLLTTWMNDPAVDAWWELAGPPSVTEEHLRGQLDGDGASTPYLGLLDGEPTGYFEVYRADLDPLAAHYPARPYDMGIHLLLGPATARGRGLGSALLAALAERILATTPACTRVVAEPDLRNTPSVRAFRNAGFAQAAELDLPAKRAALMIRPRARS</sequence>
<accession>A0ABT1ITB5</accession>
<dbReference type="Pfam" id="PF13523">
    <property type="entry name" value="Acetyltransf_8"/>
    <property type="match status" value="1"/>
</dbReference>
<reference evidence="7 8" key="1">
    <citation type="submission" date="2022-06" db="EMBL/GenBank/DDBJ databases">
        <title>Sequencing the genomes of 1000 actinobacteria strains.</title>
        <authorList>
            <person name="Klenk H.-P."/>
        </authorList>
    </citation>
    <scope>NUCLEOTIDE SEQUENCE [LARGE SCALE GENOMIC DNA]</scope>
    <source>
        <strain evidence="7 8">DSM 41656</strain>
    </source>
</reference>
<comment type="pathway">
    <text evidence="2">Siderophore biosynthesis; mycobactin biosynthesis.</text>
</comment>
<evidence type="ECO:0000256" key="2">
    <source>
        <dbReference type="ARBA" id="ARBA00005102"/>
    </source>
</evidence>
<evidence type="ECO:0000256" key="1">
    <source>
        <dbReference type="ARBA" id="ARBA00003818"/>
    </source>
</evidence>
<evidence type="ECO:0000256" key="4">
    <source>
        <dbReference type="ARBA" id="ARBA00023251"/>
    </source>
</evidence>
<evidence type="ECO:0000259" key="6">
    <source>
        <dbReference type="PROSITE" id="PS51186"/>
    </source>
</evidence>
<keyword evidence="4" id="KW-0046">Antibiotic resistance</keyword>
<organism evidence="7 8">
    <name type="scientific">Kitasatospora paracochleata</name>
    <dbReference type="NCBI Taxonomy" id="58354"/>
    <lineage>
        <taxon>Bacteria</taxon>
        <taxon>Bacillati</taxon>
        <taxon>Actinomycetota</taxon>
        <taxon>Actinomycetes</taxon>
        <taxon>Kitasatosporales</taxon>
        <taxon>Streptomycetaceae</taxon>
        <taxon>Kitasatospora</taxon>
    </lineage>
</organism>
<dbReference type="PANTHER" id="PTHR31438">
    <property type="entry name" value="LYSINE N-ACYLTRANSFERASE C17G9.06C-RELATED"/>
    <property type="match status" value="1"/>
</dbReference>
<dbReference type="InterPro" id="IPR016181">
    <property type="entry name" value="Acyl_CoA_acyltransferase"/>
</dbReference>
<dbReference type="EMBL" id="JAMZDX010000001">
    <property type="protein sequence ID" value="MCP2307841.1"/>
    <property type="molecule type" value="Genomic_DNA"/>
</dbReference>
<evidence type="ECO:0000313" key="7">
    <source>
        <dbReference type="EMBL" id="MCP2307841.1"/>
    </source>
</evidence>
<dbReference type="SUPFAM" id="SSF55729">
    <property type="entry name" value="Acyl-CoA N-acyltransferases (Nat)"/>
    <property type="match status" value="1"/>
</dbReference>
<name>A0ABT1ITB5_9ACTN</name>
<dbReference type="InterPro" id="IPR000182">
    <property type="entry name" value="GNAT_dom"/>
</dbReference>
<comment type="caution">
    <text evidence="7">The sequence shown here is derived from an EMBL/GenBank/DDBJ whole genome shotgun (WGS) entry which is preliminary data.</text>
</comment>
<dbReference type="PANTHER" id="PTHR31438:SF1">
    <property type="entry name" value="LYSINE N-ACYLTRANSFERASE C17G9.06C-RELATED"/>
    <property type="match status" value="1"/>
</dbReference>
<dbReference type="Gene3D" id="3.40.630.30">
    <property type="match status" value="1"/>
</dbReference>
<evidence type="ECO:0000256" key="5">
    <source>
        <dbReference type="ARBA" id="ARBA00031122"/>
    </source>
</evidence>
<dbReference type="Proteomes" id="UP001206483">
    <property type="component" value="Unassembled WGS sequence"/>
</dbReference>
<evidence type="ECO:0000313" key="8">
    <source>
        <dbReference type="Proteomes" id="UP001206483"/>
    </source>
</evidence>
<keyword evidence="8" id="KW-1185">Reference proteome</keyword>
<feature type="domain" description="N-acetyltransferase" evidence="6">
    <location>
        <begin position="9"/>
        <end position="176"/>
    </location>
</feature>
<comment type="function">
    <text evidence="1">Acyltransferase required for the direct transfer of medium- to long-chain fatty acyl moieties from a carrier protein (MbtL) on to the epsilon-amino group of lysine residue in the mycobactin core.</text>
</comment>
<dbReference type="PROSITE" id="PS51186">
    <property type="entry name" value="GNAT"/>
    <property type="match status" value="1"/>
</dbReference>
<evidence type="ECO:0000256" key="3">
    <source>
        <dbReference type="ARBA" id="ARBA00020586"/>
    </source>
</evidence>